<evidence type="ECO:0000313" key="2">
    <source>
        <dbReference type="EMBL" id="EDR00800.1"/>
    </source>
</evidence>
<feature type="compositionally biased region" description="Polar residues" evidence="1">
    <location>
        <begin position="1"/>
        <end position="13"/>
    </location>
</feature>
<sequence>MRPSLPSGQSGNSKFPKENDQGRASLFSDDRMPFFPLSSARLVTIPKQNLLGVHSNGLTHLVFMPPTRISTVIEIVYPPGFTHDYQWMTRALGCGMIRILRRIRR</sequence>
<dbReference type="KEGG" id="lbc:LACBIDRAFT_312988"/>
<dbReference type="OrthoDB" id="529273at2759"/>
<feature type="region of interest" description="Disordered" evidence="1">
    <location>
        <begin position="1"/>
        <end position="27"/>
    </location>
</feature>
<organism evidence="3">
    <name type="scientific">Laccaria bicolor (strain S238N-H82 / ATCC MYA-4686)</name>
    <name type="common">Bicoloured deceiver</name>
    <name type="synonym">Laccaria laccata var. bicolor</name>
    <dbReference type="NCBI Taxonomy" id="486041"/>
    <lineage>
        <taxon>Eukaryota</taxon>
        <taxon>Fungi</taxon>
        <taxon>Dikarya</taxon>
        <taxon>Basidiomycota</taxon>
        <taxon>Agaricomycotina</taxon>
        <taxon>Agaricomycetes</taxon>
        <taxon>Agaricomycetidae</taxon>
        <taxon>Agaricales</taxon>
        <taxon>Agaricineae</taxon>
        <taxon>Hydnangiaceae</taxon>
        <taxon>Laccaria</taxon>
    </lineage>
</organism>
<dbReference type="Proteomes" id="UP000001194">
    <property type="component" value="Unassembled WGS sequence"/>
</dbReference>
<keyword evidence="3" id="KW-1185">Reference proteome</keyword>
<name>B0DXA6_LACBS</name>
<proteinExistence type="predicted"/>
<dbReference type="EMBL" id="DS547146">
    <property type="protein sequence ID" value="EDR00800.1"/>
    <property type="molecule type" value="Genomic_DNA"/>
</dbReference>
<accession>B0DXA6</accession>
<reference evidence="2 3" key="1">
    <citation type="journal article" date="2008" name="Nature">
        <title>The genome of Laccaria bicolor provides insights into mycorrhizal symbiosis.</title>
        <authorList>
            <person name="Martin F."/>
            <person name="Aerts A."/>
            <person name="Ahren D."/>
            <person name="Brun A."/>
            <person name="Danchin E.G.J."/>
            <person name="Duchaussoy F."/>
            <person name="Gibon J."/>
            <person name="Kohler A."/>
            <person name="Lindquist E."/>
            <person name="Pereda V."/>
            <person name="Salamov A."/>
            <person name="Shapiro H.J."/>
            <person name="Wuyts J."/>
            <person name="Blaudez D."/>
            <person name="Buee M."/>
            <person name="Brokstein P."/>
            <person name="Canbaeck B."/>
            <person name="Cohen D."/>
            <person name="Courty P.E."/>
            <person name="Coutinho P.M."/>
            <person name="Delaruelle C."/>
            <person name="Detter J.C."/>
            <person name="Deveau A."/>
            <person name="DiFazio S."/>
            <person name="Duplessis S."/>
            <person name="Fraissinet-Tachet L."/>
            <person name="Lucic E."/>
            <person name="Frey-Klett P."/>
            <person name="Fourrey C."/>
            <person name="Feussner I."/>
            <person name="Gay G."/>
            <person name="Grimwood J."/>
            <person name="Hoegger P.J."/>
            <person name="Jain P."/>
            <person name="Kilaru S."/>
            <person name="Labbe J."/>
            <person name="Lin Y.C."/>
            <person name="Legue V."/>
            <person name="Le Tacon F."/>
            <person name="Marmeisse R."/>
            <person name="Melayah D."/>
            <person name="Montanini B."/>
            <person name="Muratet M."/>
            <person name="Nehls U."/>
            <person name="Niculita-Hirzel H."/>
            <person name="Oudot-Le Secq M.P."/>
            <person name="Peter M."/>
            <person name="Quesneville H."/>
            <person name="Rajashekar B."/>
            <person name="Reich M."/>
            <person name="Rouhier N."/>
            <person name="Schmutz J."/>
            <person name="Yin T."/>
            <person name="Chalot M."/>
            <person name="Henrissat B."/>
            <person name="Kuees U."/>
            <person name="Lucas S."/>
            <person name="Van de Peer Y."/>
            <person name="Podila G.K."/>
            <person name="Polle A."/>
            <person name="Pukkila P.J."/>
            <person name="Richardson P.M."/>
            <person name="Rouze P."/>
            <person name="Sanders I.R."/>
            <person name="Stajich J.E."/>
            <person name="Tunlid A."/>
            <person name="Tuskan G."/>
            <person name="Grigoriev I.V."/>
        </authorList>
    </citation>
    <scope>NUCLEOTIDE SEQUENCE [LARGE SCALE GENOMIC DNA]</scope>
    <source>
        <strain evidence="3">S238N-H82 / ATCC MYA-4686</strain>
    </source>
</reference>
<dbReference type="HOGENOM" id="CLU_2237077_0_0_1"/>
<evidence type="ECO:0000313" key="3">
    <source>
        <dbReference type="Proteomes" id="UP000001194"/>
    </source>
</evidence>
<evidence type="ECO:0000256" key="1">
    <source>
        <dbReference type="SAM" id="MobiDB-lite"/>
    </source>
</evidence>
<dbReference type="AlphaFoldDB" id="B0DXA6"/>
<gene>
    <name evidence="2" type="ORF">LACBIDRAFT_312988</name>
</gene>
<dbReference type="InParanoid" id="B0DXA6"/>
<dbReference type="RefSeq" id="XP_001888592.1">
    <property type="nucleotide sequence ID" value="XM_001888557.1"/>
</dbReference>
<dbReference type="GeneID" id="6084185"/>
<protein>
    <submittedName>
        <fullName evidence="2">Predicted protein</fullName>
    </submittedName>
</protein>